<dbReference type="RefSeq" id="WP_164187369.1">
    <property type="nucleotide sequence ID" value="NZ_JAAGMR010000085.1"/>
</dbReference>
<gene>
    <name evidence="6" type="ORF">G3I21_07055</name>
</gene>
<dbReference type="GO" id="GO:0006355">
    <property type="term" value="P:regulation of DNA-templated transcription"/>
    <property type="evidence" value="ECO:0007669"/>
    <property type="project" value="InterPro"/>
</dbReference>
<dbReference type="EMBL" id="JAAGMR010000085">
    <property type="protein sequence ID" value="NEB91478.1"/>
    <property type="molecule type" value="Genomic_DNA"/>
</dbReference>
<dbReference type="AlphaFoldDB" id="A0A7K3QNK6"/>
<evidence type="ECO:0000259" key="5">
    <source>
        <dbReference type="PROSITE" id="PS50043"/>
    </source>
</evidence>
<feature type="domain" description="HTH luxR-type" evidence="5">
    <location>
        <begin position="23"/>
        <end position="88"/>
    </location>
</feature>
<keyword evidence="2" id="KW-0238">DNA-binding</keyword>
<feature type="compositionally biased region" description="Pro residues" evidence="4">
    <location>
        <begin position="10"/>
        <end position="19"/>
    </location>
</feature>
<dbReference type="SMART" id="SM00421">
    <property type="entry name" value="HTH_LUXR"/>
    <property type="match status" value="1"/>
</dbReference>
<dbReference type="PROSITE" id="PS50043">
    <property type="entry name" value="HTH_LUXR_2"/>
    <property type="match status" value="1"/>
</dbReference>
<protein>
    <submittedName>
        <fullName evidence="6">Helix-turn-helix transcriptional regulator</fullName>
    </submittedName>
</protein>
<reference evidence="6 7" key="1">
    <citation type="submission" date="2020-01" db="EMBL/GenBank/DDBJ databases">
        <title>Insect and environment-associated Actinomycetes.</title>
        <authorList>
            <person name="Currrie C."/>
            <person name="Chevrette M."/>
            <person name="Carlson C."/>
            <person name="Stubbendieck R."/>
            <person name="Wendt-Pienkowski E."/>
        </authorList>
    </citation>
    <scope>NUCLEOTIDE SEQUENCE [LARGE SCALE GENOMIC DNA]</scope>
    <source>
        <strain evidence="6 7">SID7754</strain>
    </source>
</reference>
<dbReference type="InterPro" id="IPR016032">
    <property type="entry name" value="Sig_transdc_resp-reg_C-effctor"/>
</dbReference>
<dbReference type="PANTHER" id="PTHR44688:SF16">
    <property type="entry name" value="DNA-BINDING TRANSCRIPTIONAL ACTIVATOR DEVR_DOSR"/>
    <property type="match status" value="1"/>
</dbReference>
<organism evidence="6 7">
    <name type="scientific">Streptomyces bauhiniae</name>
    <dbReference type="NCBI Taxonomy" id="2340725"/>
    <lineage>
        <taxon>Bacteria</taxon>
        <taxon>Bacillati</taxon>
        <taxon>Actinomycetota</taxon>
        <taxon>Actinomycetes</taxon>
        <taxon>Kitasatosporales</taxon>
        <taxon>Streptomycetaceae</taxon>
        <taxon>Streptomyces</taxon>
    </lineage>
</organism>
<keyword evidence="3" id="KW-0804">Transcription</keyword>
<dbReference type="Pfam" id="PF00196">
    <property type="entry name" value="GerE"/>
    <property type="match status" value="1"/>
</dbReference>
<dbReference type="GO" id="GO:0003677">
    <property type="term" value="F:DNA binding"/>
    <property type="evidence" value="ECO:0007669"/>
    <property type="project" value="UniProtKB-KW"/>
</dbReference>
<evidence type="ECO:0000256" key="3">
    <source>
        <dbReference type="ARBA" id="ARBA00023163"/>
    </source>
</evidence>
<evidence type="ECO:0000256" key="4">
    <source>
        <dbReference type="SAM" id="MobiDB-lite"/>
    </source>
</evidence>
<name>A0A7K3QNK6_9ACTN</name>
<dbReference type="Gene3D" id="1.10.10.10">
    <property type="entry name" value="Winged helix-like DNA-binding domain superfamily/Winged helix DNA-binding domain"/>
    <property type="match status" value="1"/>
</dbReference>
<sequence>QVDEARSAPEPAPPVPVPDAPEALDALAGLAAMERQVAALVMEGATNREIAARLFVSVKTVEATLTRVYRKLGIRSRVDIVRLAAGRRAK</sequence>
<dbReference type="Proteomes" id="UP000470520">
    <property type="component" value="Unassembled WGS sequence"/>
</dbReference>
<dbReference type="InterPro" id="IPR000792">
    <property type="entry name" value="Tscrpt_reg_LuxR_C"/>
</dbReference>
<dbReference type="PRINTS" id="PR00038">
    <property type="entry name" value="HTHLUXR"/>
</dbReference>
<feature type="non-terminal residue" evidence="6">
    <location>
        <position position="1"/>
    </location>
</feature>
<evidence type="ECO:0000313" key="7">
    <source>
        <dbReference type="Proteomes" id="UP000470520"/>
    </source>
</evidence>
<keyword evidence="1" id="KW-0805">Transcription regulation</keyword>
<dbReference type="PANTHER" id="PTHR44688">
    <property type="entry name" value="DNA-BINDING TRANSCRIPTIONAL ACTIVATOR DEVR_DOSR"/>
    <property type="match status" value="1"/>
</dbReference>
<feature type="region of interest" description="Disordered" evidence="4">
    <location>
        <begin position="1"/>
        <end position="20"/>
    </location>
</feature>
<dbReference type="SUPFAM" id="SSF46894">
    <property type="entry name" value="C-terminal effector domain of the bipartite response regulators"/>
    <property type="match status" value="1"/>
</dbReference>
<proteinExistence type="predicted"/>
<accession>A0A7K3QNK6</accession>
<comment type="caution">
    <text evidence="6">The sequence shown here is derived from an EMBL/GenBank/DDBJ whole genome shotgun (WGS) entry which is preliminary data.</text>
</comment>
<dbReference type="InterPro" id="IPR036388">
    <property type="entry name" value="WH-like_DNA-bd_sf"/>
</dbReference>
<evidence type="ECO:0000256" key="2">
    <source>
        <dbReference type="ARBA" id="ARBA00023125"/>
    </source>
</evidence>
<evidence type="ECO:0000313" key="6">
    <source>
        <dbReference type="EMBL" id="NEB91478.1"/>
    </source>
</evidence>
<evidence type="ECO:0000256" key="1">
    <source>
        <dbReference type="ARBA" id="ARBA00023015"/>
    </source>
</evidence>
<dbReference type="CDD" id="cd06170">
    <property type="entry name" value="LuxR_C_like"/>
    <property type="match status" value="1"/>
</dbReference>